<gene>
    <name evidence="1" type="ORF">PsorP6_014644</name>
</gene>
<proteinExistence type="predicted"/>
<evidence type="ECO:0000313" key="2">
    <source>
        <dbReference type="Proteomes" id="UP001163321"/>
    </source>
</evidence>
<keyword evidence="2" id="KW-1185">Reference proteome</keyword>
<dbReference type="Proteomes" id="UP001163321">
    <property type="component" value="Chromosome 7"/>
</dbReference>
<evidence type="ECO:0000313" key="1">
    <source>
        <dbReference type="EMBL" id="KAI9909693.1"/>
    </source>
</evidence>
<protein>
    <submittedName>
        <fullName evidence="1">Uncharacterized protein</fullName>
    </submittedName>
</protein>
<comment type="caution">
    <text evidence="1">The sequence shown here is derived from an EMBL/GenBank/DDBJ whole genome shotgun (WGS) entry which is preliminary data.</text>
</comment>
<sequence>MRIRSVYTLTVEHEHAMVVAQENAGNEINHTICSNYEKRQTAPKGLPNGDSNCERKAMRWMPSRKDDCG</sequence>
<dbReference type="EMBL" id="CM047586">
    <property type="protein sequence ID" value="KAI9909693.1"/>
    <property type="molecule type" value="Genomic_DNA"/>
</dbReference>
<organism evidence="1 2">
    <name type="scientific">Peronosclerospora sorghi</name>
    <dbReference type="NCBI Taxonomy" id="230839"/>
    <lineage>
        <taxon>Eukaryota</taxon>
        <taxon>Sar</taxon>
        <taxon>Stramenopiles</taxon>
        <taxon>Oomycota</taxon>
        <taxon>Peronosporomycetes</taxon>
        <taxon>Peronosporales</taxon>
        <taxon>Peronosporaceae</taxon>
        <taxon>Peronosclerospora</taxon>
    </lineage>
</organism>
<reference evidence="1 2" key="1">
    <citation type="journal article" date="2022" name="bioRxiv">
        <title>The genome of the oomycete Peronosclerospora sorghi, a cosmopolitan pathogen of maize and sorghum, is inflated with dispersed pseudogenes.</title>
        <authorList>
            <person name="Fletcher K."/>
            <person name="Martin F."/>
            <person name="Isakeit T."/>
            <person name="Cavanaugh K."/>
            <person name="Magill C."/>
            <person name="Michelmore R."/>
        </authorList>
    </citation>
    <scope>NUCLEOTIDE SEQUENCE [LARGE SCALE GENOMIC DNA]</scope>
    <source>
        <strain evidence="1">P6</strain>
    </source>
</reference>
<name>A0ACC0VVC5_9STRA</name>
<accession>A0ACC0VVC5</accession>